<dbReference type="WBParaSite" id="PS1159_v2.g7578.t2">
    <property type="protein sequence ID" value="PS1159_v2.g7578.t2"/>
    <property type="gene ID" value="PS1159_v2.g7578"/>
</dbReference>
<sequence length="378" mass="42568">MDKTTKSEELSSGKNIVKISSNKNMLLDAMWNKFPFILLVILCISQVIASLLTHSIVARLTLCDTILFTIAMSRRICTKSKENLDVFLRLAGIIAFEALIFVNFTHSMEIVFVEHHDTHISHIFLVVTAADVILKTLFLATGIFPTLGLNWMRRIMLHFLASICLLSLAAVDAKMSNDDYLSTLDPYLGIFLSIVLTLIALPSGIFLSIVLTLIALPSAFSLLPYLCANIPNSFKVNDFVKEMETKFPNTRCAHIHVFQQWPENSFEVIMHVIIAVDQNSPQWIQEAEITVHQIQREIRSILTRAAEITVHQIQREIRSILTRAGAQRVTIQPKICAITENFGNAWSPCLTKACHDNEKTCCTQRLTIKAGEKDIKNC</sequence>
<dbReference type="Proteomes" id="UP000887580">
    <property type="component" value="Unplaced"/>
</dbReference>
<evidence type="ECO:0000313" key="2">
    <source>
        <dbReference type="WBParaSite" id="PS1159_v2.g7578.t2"/>
    </source>
</evidence>
<evidence type="ECO:0000313" key="1">
    <source>
        <dbReference type="Proteomes" id="UP000887580"/>
    </source>
</evidence>
<proteinExistence type="predicted"/>
<accession>A0AC35GQR9</accession>
<protein>
    <submittedName>
        <fullName evidence="2">Uncharacterized protein</fullName>
    </submittedName>
</protein>
<reference evidence="2" key="1">
    <citation type="submission" date="2022-11" db="UniProtKB">
        <authorList>
            <consortium name="WormBaseParasite"/>
        </authorList>
    </citation>
    <scope>IDENTIFICATION</scope>
</reference>
<organism evidence="1 2">
    <name type="scientific">Panagrolaimus sp. PS1159</name>
    <dbReference type="NCBI Taxonomy" id="55785"/>
    <lineage>
        <taxon>Eukaryota</taxon>
        <taxon>Metazoa</taxon>
        <taxon>Ecdysozoa</taxon>
        <taxon>Nematoda</taxon>
        <taxon>Chromadorea</taxon>
        <taxon>Rhabditida</taxon>
        <taxon>Tylenchina</taxon>
        <taxon>Panagrolaimomorpha</taxon>
        <taxon>Panagrolaimoidea</taxon>
        <taxon>Panagrolaimidae</taxon>
        <taxon>Panagrolaimus</taxon>
    </lineage>
</organism>
<name>A0AC35GQR9_9BILA</name>